<feature type="transmembrane region" description="Helical" evidence="1">
    <location>
        <begin position="51"/>
        <end position="71"/>
    </location>
</feature>
<dbReference type="OrthoDB" id="641844at2"/>
<evidence type="ECO:0000313" key="3">
    <source>
        <dbReference type="Proteomes" id="UP000305848"/>
    </source>
</evidence>
<keyword evidence="1" id="KW-0472">Membrane</keyword>
<accession>A0A4U3KQD3</accession>
<name>A0A4U3KQD3_9BACT</name>
<dbReference type="RefSeq" id="WP_137264072.1">
    <property type="nucleotide sequence ID" value="NZ_SZQL01000033.1"/>
</dbReference>
<gene>
    <name evidence="2" type="ORF">FC093_22485</name>
</gene>
<keyword evidence="3" id="KW-1185">Reference proteome</keyword>
<dbReference type="EMBL" id="SZQL01000033">
    <property type="protein sequence ID" value="TKK64478.1"/>
    <property type="molecule type" value="Genomic_DNA"/>
</dbReference>
<dbReference type="AlphaFoldDB" id="A0A4U3KQD3"/>
<evidence type="ECO:0008006" key="4">
    <source>
        <dbReference type="Google" id="ProtNLM"/>
    </source>
</evidence>
<reference evidence="2 3" key="1">
    <citation type="submission" date="2019-05" db="EMBL/GenBank/DDBJ databases">
        <title>Panacibacter sp. strain 17mud1-8 Genome sequencing and assembly.</title>
        <authorList>
            <person name="Chhetri G."/>
        </authorList>
    </citation>
    <scope>NUCLEOTIDE SEQUENCE [LARGE SCALE GENOMIC DNA]</scope>
    <source>
        <strain evidence="2 3">17mud1-8</strain>
    </source>
</reference>
<evidence type="ECO:0000313" key="2">
    <source>
        <dbReference type="EMBL" id="TKK64478.1"/>
    </source>
</evidence>
<evidence type="ECO:0000256" key="1">
    <source>
        <dbReference type="SAM" id="Phobius"/>
    </source>
</evidence>
<feature type="transmembrane region" description="Helical" evidence="1">
    <location>
        <begin position="18"/>
        <end position="39"/>
    </location>
</feature>
<protein>
    <recommendedName>
        <fullName evidence="4">Carboxypeptidase regulatory-like domain-containing protein</fullName>
    </recommendedName>
</protein>
<dbReference type="Proteomes" id="UP000305848">
    <property type="component" value="Unassembled WGS sequence"/>
</dbReference>
<organism evidence="2 3">
    <name type="scientific">Ilyomonas limi</name>
    <dbReference type="NCBI Taxonomy" id="2575867"/>
    <lineage>
        <taxon>Bacteria</taxon>
        <taxon>Pseudomonadati</taxon>
        <taxon>Bacteroidota</taxon>
        <taxon>Chitinophagia</taxon>
        <taxon>Chitinophagales</taxon>
        <taxon>Chitinophagaceae</taxon>
        <taxon>Ilyomonas</taxon>
    </lineage>
</organism>
<keyword evidence="1" id="KW-1133">Transmembrane helix</keyword>
<proteinExistence type="predicted"/>
<dbReference type="InterPro" id="IPR008969">
    <property type="entry name" value="CarboxyPept-like_regulatory"/>
</dbReference>
<feature type="transmembrane region" description="Helical" evidence="1">
    <location>
        <begin position="91"/>
        <end position="111"/>
    </location>
</feature>
<keyword evidence="1" id="KW-0812">Transmembrane</keyword>
<sequence length="287" mass="31582">MMEPDTNKHSNLKNRLNWIWISGIAFLVSFLSAVAFIFFSKQLDDLGITGNIYYIILIPLGFSSAAFLAGAMKSYASFKSGTSMPYGELNLTGPIVIFALVVGGGFIMPNFNKPAQFDLKLHIIDENNEVLQSLNEGSVTLYIGKNTEKQDIHDGEVRFSDIPEVYNNKSVGLTLALRDYKLADSNAITISKSIDYVNLKVVKRKESINTFVRGSIIDEKGSKVKGVFVNFQSGLATCYSDENGDFSLNVPLPSGTKANLELVINGVRKFNEDVTLSANTPINLKIE</sequence>
<dbReference type="SUPFAM" id="SSF49464">
    <property type="entry name" value="Carboxypeptidase regulatory domain-like"/>
    <property type="match status" value="1"/>
</dbReference>
<comment type="caution">
    <text evidence="2">The sequence shown here is derived from an EMBL/GenBank/DDBJ whole genome shotgun (WGS) entry which is preliminary data.</text>
</comment>